<dbReference type="PANTHER" id="PTHR12277">
    <property type="entry name" value="ALPHA/BETA HYDROLASE DOMAIN-CONTAINING PROTEIN"/>
    <property type="match status" value="1"/>
</dbReference>
<protein>
    <recommendedName>
        <fullName evidence="2">Serine aminopeptidase S33 domain-containing protein</fullName>
    </recommendedName>
</protein>
<sequence length="267" mass="29156">MDRRGQVAQLEIRKVLTLGLRAALLLAVAYAGLCLLLYFTQRSYIYFPPPTTATDLATALMLDADGVDIHVSVHARQADDAVLYFGGNAEDVDASLPELAAAFPGRALYLMHYRGYGASGGKPSERALVADAQMLFDHMRSNHRRITVVGRSLGSGIAIQIAAKHPVERLVLVTPYSSVLEIAARQFPYVPVNWLLSDKYESWRHAVKVNAPTTLIAAEHDEVIPRASTDQLLAHFKPGLAALKVVRGTGHNTIGIDGQYVAMLREN</sequence>
<evidence type="ECO:0000256" key="1">
    <source>
        <dbReference type="SAM" id="Phobius"/>
    </source>
</evidence>
<dbReference type="Gene3D" id="3.40.50.1820">
    <property type="entry name" value="alpha/beta hydrolase"/>
    <property type="match status" value="1"/>
</dbReference>
<feature type="domain" description="Serine aminopeptidase S33" evidence="2">
    <location>
        <begin position="104"/>
        <end position="181"/>
    </location>
</feature>
<reference evidence="3 4" key="1">
    <citation type="submission" date="2019-11" db="EMBL/GenBank/DDBJ databases">
        <title>Type strains purchased from KCTC, JCM and DSMZ.</title>
        <authorList>
            <person name="Lu H."/>
        </authorList>
    </citation>
    <scope>NUCLEOTIDE SEQUENCE [LARGE SCALE GENOMIC DNA]</scope>
    <source>
        <strain evidence="3 4">KCTC 42409</strain>
    </source>
</reference>
<dbReference type="PANTHER" id="PTHR12277:SF81">
    <property type="entry name" value="PROTEIN ABHD13"/>
    <property type="match status" value="1"/>
</dbReference>
<feature type="transmembrane region" description="Helical" evidence="1">
    <location>
        <begin position="20"/>
        <end position="39"/>
    </location>
</feature>
<proteinExistence type="predicted"/>
<dbReference type="InterPro" id="IPR022742">
    <property type="entry name" value="Hydrolase_4"/>
</dbReference>
<dbReference type="RefSeq" id="WP_155440905.1">
    <property type="nucleotide sequence ID" value="NZ_WNLA01000016.1"/>
</dbReference>
<keyword evidence="1" id="KW-0472">Membrane</keyword>
<accession>A0A6L6Q5I7</accession>
<gene>
    <name evidence="3" type="ORF">GM668_20975</name>
</gene>
<name>A0A6L6Q5I7_9BURK</name>
<evidence type="ECO:0000313" key="4">
    <source>
        <dbReference type="Proteomes" id="UP000484015"/>
    </source>
</evidence>
<dbReference type="Proteomes" id="UP000484015">
    <property type="component" value="Unassembled WGS sequence"/>
</dbReference>
<organism evidence="3 4">
    <name type="scientific">Pseudoduganella ginsengisoli</name>
    <dbReference type="NCBI Taxonomy" id="1462440"/>
    <lineage>
        <taxon>Bacteria</taxon>
        <taxon>Pseudomonadati</taxon>
        <taxon>Pseudomonadota</taxon>
        <taxon>Betaproteobacteria</taxon>
        <taxon>Burkholderiales</taxon>
        <taxon>Oxalobacteraceae</taxon>
        <taxon>Telluria group</taxon>
        <taxon>Pseudoduganella</taxon>
    </lineage>
</organism>
<evidence type="ECO:0000259" key="2">
    <source>
        <dbReference type="Pfam" id="PF12146"/>
    </source>
</evidence>
<dbReference type="Pfam" id="PF12146">
    <property type="entry name" value="Hydrolase_4"/>
    <property type="match status" value="1"/>
</dbReference>
<dbReference type="InterPro" id="IPR029058">
    <property type="entry name" value="AB_hydrolase_fold"/>
</dbReference>
<keyword evidence="4" id="KW-1185">Reference proteome</keyword>
<keyword evidence="1" id="KW-0812">Transmembrane</keyword>
<dbReference type="EMBL" id="WNLA01000016">
    <property type="protein sequence ID" value="MTW04548.1"/>
    <property type="molecule type" value="Genomic_DNA"/>
</dbReference>
<dbReference type="AlphaFoldDB" id="A0A6L6Q5I7"/>
<comment type="caution">
    <text evidence="3">The sequence shown here is derived from an EMBL/GenBank/DDBJ whole genome shotgun (WGS) entry which is preliminary data.</text>
</comment>
<dbReference type="OrthoDB" id="9798884at2"/>
<evidence type="ECO:0000313" key="3">
    <source>
        <dbReference type="EMBL" id="MTW04548.1"/>
    </source>
</evidence>
<keyword evidence="1" id="KW-1133">Transmembrane helix</keyword>
<dbReference type="SUPFAM" id="SSF53474">
    <property type="entry name" value="alpha/beta-Hydrolases"/>
    <property type="match status" value="1"/>
</dbReference>